<dbReference type="InterPro" id="IPR014966">
    <property type="entry name" value="FRG-dom"/>
</dbReference>
<reference evidence="2 3" key="1">
    <citation type="submission" date="2023-12" db="EMBL/GenBank/DDBJ databases">
        <title>Genomic sequences of Capnocytophaga and Parvimonas strains.</title>
        <authorList>
            <person name="Watt R.M."/>
            <person name="Wang M."/>
            <person name="Yang T."/>
            <person name="Tong W.M."/>
        </authorList>
    </citation>
    <scope>NUCLEOTIDE SEQUENCE [LARGE SCALE GENOMIC DNA]</scope>
    <source>
        <strain evidence="2 3">CCUG 13156</strain>
    </source>
</reference>
<protein>
    <submittedName>
        <fullName evidence="2">FRG domain-containing protein</fullName>
    </submittedName>
</protein>
<proteinExistence type="predicted"/>
<gene>
    <name evidence="2" type="ORF">VJJ49_04940</name>
</gene>
<dbReference type="EMBL" id="JAYKBV010000005">
    <property type="protein sequence ID" value="MEB3040040.1"/>
    <property type="molecule type" value="Genomic_DNA"/>
</dbReference>
<evidence type="ECO:0000313" key="3">
    <source>
        <dbReference type="Proteomes" id="UP001324270"/>
    </source>
</evidence>
<evidence type="ECO:0000313" key="2">
    <source>
        <dbReference type="EMBL" id="MEB3040040.1"/>
    </source>
</evidence>
<accession>A0ABU5Y7Y1</accession>
<dbReference type="Proteomes" id="UP001324270">
    <property type="component" value="Unassembled WGS sequence"/>
</dbReference>
<name>A0ABU5Y7Y1_9FLAO</name>
<keyword evidence="3" id="KW-1185">Reference proteome</keyword>
<sequence>MDTQNIKNKENITYIESVSDFLNDIKGIRNKSGYTLFYRGHSDKNYELKPSIYRNENFIKNEDKIYRETIAKVPYDFNGKSSIESLALMQHYGVPTRILDLTTNALVALYFACEESKKIKEITKVKGGSFLKKVNIDGEVIIFNIPNESVCYSDSDKVTILANLSKYENNLHYEKNTSYKQDISDVEIKIKEILKKTLKVINIDAVLEKAESLRYYSLNKKEELKKYYEDYRLKNIDKKIEDIIIENYKGKEKIKDDIKSFFTILLLTILKTIIDEAEQSYINSLNEKDPYLKKLLHYIREDKSYFKPIINPNDIGKILAVKPKLDNPRIVRQQGAFLIFGAESSFVYNSTKPMPEIKKDWIIKGNNNNKIIIKSSKKESILKELDKLGINKSTLFPEIDKVADYIKEKYTQKENNN</sequence>
<feature type="domain" description="FRG" evidence="1">
    <location>
        <begin position="32"/>
        <end position="123"/>
    </location>
</feature>
<comment type="caution">
    <text evidence="2">The sequence shown here is derived from an EMBL/GenBank/DDBJ whole genome shotgun (WGS) entry which is preliminary data.</text>
</comment>
<organism evidence="2 3">
    <name type="scientific">Capnocytophaga gingivalis</name>
    <dbReference type="NCBI Taxonomy" id="1017"/>
    <lineage>
        <taxon>Bacteria</taxon>
        <taxon>Pseudomonadati</taxon>
        <taxon>Bacteroidota</taxon>
        <taxon>Flavobacteriia</taxon>
        <taxon>Flavobacteriales</taxon>
        <taxon>Flavobacteriaceae</taxon>
        <taxon>Capnocytophaga</taxon>
    </lineage>
</organism>
<dbReference type="RefSeq" id="WP_323979162.1">
    <property type="nucleotide sequence ID" value="NZ_JAYKBV010000005.1"/>
</dbReference>
<evidence type="ECO:0000259" key="1">
    <source>
        <dbReference type="SMART" id="SM00901"/>
    </source>
</evidence>
<dbReference type="SMART" id="SM00901">
    <property type="entry name" value="FRG"/>
    <property type="match status" value="1"/>
</dbReference>
<dbReference type="Pfam" id="PF08867">
    <property type="entry name" value="FRG"/>
    <property type="match status" value="1"/>
</dbReference>